<evidence type="ECO:0000256" key="1">
    <source>
        <dbReference type="ARBA" id="ARBA00004613"/>
    </source>
</evidence>
<evidence type="ECO:0000256" key="6">
    <source>
        <dbReference type="RuleBase" id="RU000354"/>
    </source>
</evidence>
<dbReference type="KEGG" id="sko:100329085"/>
<proteinExistence type="evidence at transcript level"/>
<evidence type="ECO:0000256" key="7">
    <source>
        <dbReference type="SAM" id="SignalP"/>
    </source>
</evidence>
<dbReference type="AlphaFoldDB" id="D2XMS8"/>
<dbReference type="GO" id="GO:0005615">
    <property type="term" value="C:extracellular space"/>
    <property type="evidence" value="ECO:0007669"/>
    <property type="project" value="TreeGrafter"/>
</dbReference>
<dbReference type="Pfam" id="PF00019">
    <property type="entry name" value="TGF_beta"/>
    <property type="match status" value="1"/>
</dbReference>
<protein>
    <submittedName>
        <fullName evidence="9 11">Gdf2/myostatin-like protein</fullName>
    </submittedName>
</protein>
<dbReference type="PROSITE" id="PS00250">
    <property type="entry name" value="TGF_BETA_1"/>
    <property type="match status" value="1"/>
</dbReference>
<dbReference type="RefSeq" id="NP_001164699.1">
    <property type="nucleotide sequence ID" value="NM_001171228.1"/>
</dbReference>
<dbReference type="PROSITE" id="PS51362">
    <property type="entry name" value="TGF_BETA_2"/>
    <property type="match status" value="1"/>
</dbReference>
<dbReference type="InterPro" id="IPR001111">
    <property type="entry name" value="TGF-b_propeptide"/>
</dbReference>
<evidence type="ECO:0000256" key="4">
    <source>
        <dbReference type="ARBA" id="ARBA00023030"/>
    </source>
</evidence>
<dbReference type="GO" id="GO:0005125">
    <property type="term" value="F:cytokine activity"/>
    <property type="evidence" value="ECO:0007669"/>
    <property type="project" value="TreeGrafter"/>
</dbReference>
<dbReference type="InterPro" id="IPR017948">
    <property type="entry name" value="TGFb_CS"/>
</dbReference>
<keyword evidence="5" id="KW-1015">Disulfide bond</keyword>
<evidence type="ECO:0000259" key="8">
    <source>
        <dbReference type="PROSITE" id="PS51362"/>
    </source>
</evidence>
<feature type="signal peptide" evidence="7 11">
    <location>
        <begin position="1"/>
        <end position="26"/>
    </location>
</feature>
<comment type="subcellular location">
    <subcellularLocation>
        <location evidence="1">Secreted</location>
    </subcellularLocation>
</comment>
<evidence type="ECO:0000256" key="2">
    <source>
        <dbReference type="ARBA" id="ARBA00006656"/>
    </source>
</evidence>
<dbReference type="InterPro" id="IPR015615">
    <property type="entry name" value="TGF-beta-rel"/>
</dbReference>
<evidence type="ECO:0000313" key="10">
    <source>
        <dbReference type="Proteomes" id="UP000694865"/>
    </source>
</evidence>
<dbReference type="Pfam" id="PF00688">
    <property type="entry name" value="TGFb_propeptide"/>
    <property type="match status" value="1"/>
</dbReference>
<evidence type="ECO:0000256" key="5">
    <source>
        <dbReference type="ARBA" id="ARBA00023157"/>
    </source>
</evidence>
<dbReference type="Gene3D" id="2.10.90.10">
    <property type="entry name" value="Cystine-knot cytokines"/>
    <property type="match status" value="1"/>
</dbReference>
<dbReference type="SUPFAM" id="SSF57501">
    <property type="entry name" value="Cystine-knot cytokines"/>
    <property type="match status" value="1"/>
</dbReference>
<comment type="similarity">
    <text evidence="2 6">Belongs to the TGF-beta family.</text>
</comment>
<accession>D2XMS8</accession>
<keyword evidence="4 6" id="KW-0339">Growth factor</keyword>
<reference evidence="9" key="1">
    <citation type="submission" date="2009-11" db="EMBL/GenBank/DDBJ databases">
        <authorList>
            <person name="Freeman R.M.Jr."/>
            <person name="Wu M."/>
            <person name="Gerhart J."/>
        </authorList>
    </citation>
    <scope>NUCLEOTIDE SEQUENCE</scope>
</reference>
<evidence type="ECO:0000313" key="9">
    <source>
        <dbReference type="EMBL" id="ADB22415.1"/>
    </source>
</evidence>
<gene>
    <name evidence="11" type="primary">LOC100329085</name>
</gene>
<dbReference type="Proteomes" id="UP000694865">
    <property type="component" value="Unplaced"/>
</dbReference>
<keyword evidence="10" id="KW-1185">Reference proteome</keyword>
<keyword evidence="3" id="KW-0964">Secreted</keyword>
<sequence>MESIVIKISYLLLLTAISLLVSKTNSCLTGDCSQPAAIRHSQSHLHHERIKAIKIEILQKLGMKKPPNVSLANTTEEEKRKMYRVYKQSVQENNEISRDLYPNGNFYAKRFYSLVDTGEHPMTDGDSNSPNSQRFYFKLDIPPPTIPTNRLTVHTAKFKIYKEEVHLENIYPPNNIDGKIRLDVHLIREPRSNGGPLVRRLIDTKLVSLLEPGWETFQVKEAVDSWLVSPDGNYGIEVSFSGSDDKNIRNFVTFAAGYGEEDEFLNDIDTSEDFRPVLNIHVQEVPTLSRNRRDAADHSELCDVDDGRQRCCRFRLDVNFRDIKWGDWILSPKVYNAYYCNGGCPHYHKPASTYAIIKSLMHSEGVSPPPCCTAKVLSPLTLLHYDESIIPKLTVTAFDDMVVEQCACS</sequence>
<feature type="domain" description="TGF-beta family profile" evidence="8">
    <location>
        <begin position="290"/>
        <end position="409"/>
    </location>
</feature>
<evidence type="ECO:0000256" key="3">
    <source>
        <dbReference type="ARBA" id="ARBA00022525"/>
    </source>
</evidence>
<dbReference type="GeneID" id="100329085"/>
<dbReference type="InterPro" id="IPR029034">
    <property type="entry name" value="Cystine-knot_cytokine"/>
</dbReference>
<dbReference type="SMART" id="SM00204">
    <property type="entry name" value="TGFB"/>
    <property type="match status" value="1"/>
</dbReference>
<dbReference type="OrthoDB" id="5987191at2759"/>
<dbReference type="InterPro" id="IPR001839">
    <property type="entry name" value="TGF-b_C"/>
</dbReference>
<evidence type="ECO:0000313" key="11">
    <source>
        <dbReference type="RefSeq" id="NP_001164699.1"/>
    </source>
</evidence>
<organism evidence="9">
    <name type="scientific">Saccoglossus kowalevskii</name>
    <name type="common">Acorn worm</name>
    <dbReference type="NCBI Taxonomy" id="10224"/>
    <lineage>
        <taxon>Eukaryota</taxon>
        <taxon>Metazoa</taxon>
        <taxon>Hemichordata</taxon>
        <taxon>Enteropneusta</taxon>
        <taxon>Harrimaniidae</taxon>
        <taxon>Saccoglossus</taxon>
    </lineage>
</organism>
<dbReference type="CDD" id="cd19376">
    <property type="entry name" value="TGF_beta_GDF15"/>
    <property type="match status" value="1"/>
</dbReference>
<dbReference type="PANTHER" id="PTHR11848">
    <property type="entry name" value="TGF-BETA FAMILY"/>
    <property type="match status" value="1"/>
</dbReference>
<keyword evidence="7 11" id="KW-0732">Signal</keyword>
<feature type="chain" id="PRO_5003038755" evidence="7 11">
    <location>
        <begin position="27"/>
        <end position="409"/>
    </location>
</feature>
<dbReference type="EMBL" id="GU211198">
    <property type="protein sequence ID" value="ADB22415.1"/>
    <property type="molecule type" value="mRNA"/>
</dbReference>
<reference evidence="11" key="2">
    <citation type="submission" date="2025-05" db="UniProtKB">
        <authorList>
            <consortium name="RefSeq"/>
        </authorList>
    </citation>
    <scope>IDENTIFICATION</scope>
</reference>
<dbReference type="Gene3D" id="2.60.120.970">
    <property type="match status" value="1"/>
</dbReference>
<dbReference type="GO" id="GO:0008083">
    <property type="term" value="F:growth factor activity"/>
    <property type="evidence" value="ECO:0007669"/>
    <property type="project" value="UniProtKB-KW"/>
</dbReference>
<dbReference type="PANTHER" id="PTHR11848:SF302">
    <property type="entry name" value="TGF-BETA FAMILY PROFILE DOMAIN-CONTAINING PROTEIN"/>
    <property type="match status" value="1"/>
</dbReference>
<name>D2XMS8_SACKO</name>